<evidence type="ECO:0000256" key="1">
    <source>
        <dbReference type="ARBA" id="ARBA00023015"/>
    </source>
</evidence>
<organism evidence="5 6">
    <name type="scientific">Holdemanella biformis</name>
    <dbReference type="NCBI Taxonomy" id="1735"/>
    <lineage>
        <taxon>Bacteria</taxon>
        <taxon>Bacillati</taxon>
        <taxon>Bacillota</taxon>
        <taxon>Erysipelotrichia</taxon>
        <taxon>Erysipelotrichales</taxon>
        <taxon>Erysipelotrichaceae</taxon>
        <taxon>Holdemanella</taxon>
    </lineage>
</organism>
<dbReference type="SMART" id="SM00342">
    <property type="entry name" value="HTH_ARAC"/>
    <property type="match status" value="1"/>
</dbReference>
<dbReference type="PROSITE" id="PS00041">
    <property type="entry name" value="HTH_ARAC_FAMILY_1"/>
    <property type="match status" value="1"/>
</dbReference>
<evidence type="ECO:0000313" key="6">
    <source>
        <dbReference type="Proteomes" id="UP000265489"/>
    </source>
</evidence>
<keyword evidence="3" id="KW-0804">Transcription</keyword>
<accession>A0A395W8B9</accession>
<dbReference type="RefSeq" id="WP_118325610.1">
    <property type="nucleotide sequence ID" value="NZ_CATXNH010000017.1"/>
</dbReference>
<gene>
    <name evidence="5" type="ORF">DWW32_09600</name>
</gene>
<dbReference type="InterPro" id="IPR018062">
    <property type="entry name" value="HTH_AraC-typ_CS"/>
</dbReference>
<keyword evidence="1" id="KW-0805">Transcription regulation</keyword>
<dbReference type="Pfam" id="PF12833">
    <property type="entry name" value="HTH_18"/>
    <property type="match status" value="1"/>
</dbReference>
<dbReference type="Gene3D" id="2.60.120.10">
    <property type="entry name" value="Jelly Rolls"/>
    <property type="match status" value="1"/>
</dbReference>
<dbReference type="Proteomes" id="UP000265489">
    <property type="component" value="Unassembled WGS sequence"/>
</dbReference>
<dbReference type="InterPro" id="IPR014710">
    <property type="entry name" value="RmlC-like_jellyroll"/>
</dbReference>
<dbReference type="GO" id="GO:0003700">
    <property type="term" value="F:DNA-binding transcription factor activity"/>
    <property type="evidence" value="ECO:0007669"/>
    <property type="project" value="InterPro"/>
</dbReference>
<dbReference type="GeneID" id="66580213"/>
<dbReference type="Pfam" id="PF02311">
    <property type="entry name" value="AraC_binding"/>
    <property type="match status" value="1"/>
</dbReference>
<dbReference type="SUPFAM" id="SSF46689">
    <property type="entry name" value="Homeodomain-like"/>
    <property type="match status" value="2"/>
</dbReference>
<dbReference type="GO" id="GO:0043565">
    <property type="term" value="F:sequence-specific DNA binding"/>
    <property type="evidence" value="ECO:0007669"/>
    <property type="project" value="InterPro"/>
</dbReference>
<evidence type="ECO:0000256" key="2">
    <source>
        <dbReference type="ARBA" id="ARBA00023125"/>
    </source>
</evidence>
<protein>
    <submittedName>
        <fullName evidence="5">AraC family transcriptional regulator</fullName>
    </submittedName>
</protein>
<dbReference type="SUPFAM" id="SSF51215">
    <property type="entry name" value="Regulatory protein AraC"/>
    <property type="match status" value="1"/>
</dbReference>
<dbReference type="InterPro" id="IPR037923">
    <property type="entry name" value="HTH-like"/>
</dbReference>
<name>A0A395W8B9_9FIRM</name>
<dbReference type="EMBL" id="QRYQ01000020">
    <property type="protein sequence ID" value="RGU90047.1"/>
    <property type="molecule type" value="Genomic_DNA"/>
</dbReference>
<dbReference type="PROSITE" id="PS01124">
    <property type="entry name" value="HTH_ARAC_FAMILY_2"/>
    <property type="match status" value="1"/>
</dbReference>
<dbReference type="Gene3D" id="1.10.10.60">
    <property type="entry name" value="Homeodomain-like"/>
    <property type="match status" value="2"/>
</dbReference>
<evidence type="ECO:0000259" key="4">
    <source>
        <dbReference type="PROSITE" id="PS01124"/>
    </source>
</evidence>
<dbReference type="AlphaFoldDB" id="A0A395W8B9"/>
<dbReference type="InterPro" id="IPR018060">
    <property type="entry name" value="HTH_AraC"/>
</dbReference>
<dbReference type="InterPro" id="IPR009057">
    <property type="entry name" value="Homeodomain-like_sf"/>
</dbReference>
<evidence type="ECO:0000313" key="5">
    <source>
        <dbReference type="EMBL" id="RGU90047.1"/>
    </source>
</evidence>
<dbReference type="PANTHER" id="PTHR43280:SF28">
    <property type="entry name" value="HTH-TYPE TRANSCRIPTIONAL ACTIVATOR RHAS"/>
    <property type="match status" value="1"/>
</dbReference>
<evidence type="ECO:0000256" key="3">
    <source>
        <dbReference type="ARBA" id="ARBA00023163"/>
    </source>
</evidence>
<reference evidence="5 6" key="1">
    <citation type="submission" date="2018-08" db="EMBL/GenBank/DDBJ databases">
        <title>A genome reference for cultivated species of the human gut microbiota.</title>
        <authorList>
            <person name="Zou Y."/>
            <person name="Xue W."/>
            <person name="Luo G."/>
        </authorList>
    </citation>
    <scope>NUCLEOTIDE SEQUENCE [LARGE SCALE GENOMIC DNA]</scope>
    <source>
        <strain evidence="5 6">AF15-20</strain>
    </source>
</reference>
<sequence>MENKLHILNGYTDELFPVNICVVRKYSDLPIGSGFKSLHWHEDLQFVLCTKGYVNYQVNGIEYKLKEKEALFINKGALHMSNDMSEDGEYVTLTFPEELLFFFKESRMKYKYVWPYTRMDFLRCYEIKEKNQIIKCLYDIYNIHLKGSDMVEYDVSILITMIWRDLVKSLSKIDFIPNKKDVERQERVQVMLVYIHTHYADELSLKDIADAGMMSIAQCNRCFNKMLNVTPYEYLIQYRLQKATNLLKDATLNVTEISEIVGFNNVTHFIQAFKKVYGISPKKYRMMEDQDEKGS</sequence>
<dbReference type="PRINTS" id="PR00032">
    <property type="entry name" value="HTHARAC"/>
</dbReference>
<dbReference type="InterPro" id="IPR003313">
    <property type="entry name" value="AraC-bd"/>
</dbReference>
<keyword evidence="2" id="KW-0238">DNA-binding</keyword>
<proteinExistence type="predicted"/>
<feature type="domain" description="HTH araC/xylS-type" evidence="4">
    <location>
        <begin position="189"/>
        <end position="287"/>
    </location>
</feature>
<dbReference type="PANTHER" id="PTHR43280">
    <property type="entry name" value="ARAC-FAMILY TRANSCRIPTIONAL REGULATOR"/>
    <property type="match status" value="1"/>
</dbReference>
<dbReference type="InterPro" id="IPR020449">
    <property type="entry name" value="Tscrpt_reg_AraC-type_HTH"/>
</dbReference>
<comment type="caution">
    <text evidence="5">The sequence shown here is derived from an EMBL/GenBank/DDBJ whole genome shotgun (WGS) entry which is preliminary data.</text>
</comment>